<dbReference type="AlphaFoldDB" id="A0A1I8P1S6"/>
<accession>A0A1I8P1S6</accession>
<evidence type="ECO:0000256" key="1">
    <source>
        <dbReference type="SAM" id="SignalP"/>
    </source>
</evidence>
<gene>
    <name evidence="2" type="primary">106081661</name>
</gene>
<name>A0A1I8P1S6_STOCA</name>
<protein>
    <recommendedName>
        <fullName evidence="4">Sushi domain-containing protein</fullName>
    </recommendedName>
</protein>
<keyword evidence="1" id="KW-0732">Signal</keyword>
<dbReference type="SUPFAM" id="SSF54060">
    <property type="entry name" value="His-Me finger endonucleases"/>
    <property type="match status" value="1"/>
</dbReference>
<dbReference type="VEuPathDB" id="VectorBase:SCAU004048"/>
<dbReference type="EnsemblMetazoa" id="SCAU004048-RA">
    <property type="protein sequence ID" value="SCAU004048-PA"/>
    <property type="gene ID" value="SCAU004048"/>
</dbReference>
<keyword evidence="3" id="KW-1185">Reference proteome</keyword>
<evidence type="ECO:0000313" key="3">
    <source>
        <dbReference type="Proteomes" id="UP000095300"/>
    </source>
</evidence>
<dbReference type="KEGG" id="scac:106081661"/>
<dbReference type="InterPro" id="IPR044925">
    <property type="entry name" value="His-Me_finger_sf"/>
</dbReference>
<evidence type="ECO:0000313" key="2">
    <source>
        <dbReference type="EnsemblMetazoa" id="SCAU004048-PA"/>
    </source>
</evidence>
<organism evidence="2 3">
    <name type="scientific">Stomoxys calcitrans</name>
    <name type="common">Stable fly</name>
    <name type="synonym">Conops calcitrans</name>
    <dbReference type="NCBI Taxonomy" id="35570"/>
    <lineage>
        <taxon>Eukaryota</taxon>
        <taxon>Metazoa</taxon>
        <taxon>Ecdysozoa</taxon>
        <taxon>Arthropoda</taxon>
        <taxon>Hexapoda</taxon>
        <taxon>Insecta</taxon>
        <taxon>Pterygota</taxon>
        <taxon>Neoptera</taxon>
        <taxon>Endopterygota</taxon>
        <taxon>Diptera</taxon>
        <taxon>Brachycera</taxon>
        <taxon>Muscomorpha</taxon>
        <taxon>Muscoidea</taxon>
        <taxon>Muscidae</taxon>
        <taxon>Stomoxys</taxon>
    </lineage>
</organism>
<dbReference type="Proteomes" id="UP000095300">
    <property type="component" value="Unassembled WGS sequence"/>
</dbReference>
<sequence length="395" mass="45670">MLSKVILFVSTVVVSLTRESMSECVISFSGDAMLRPTVVRNVGSRSVNILPKEPFFKYHEGEEISLRCDRGFAVPNSVTGEIILELNCLNGQVNGDYYSNKNYECNTVTWNIYESIIPFTWCSKPLQSYIVAQPMFLHSKLNILAEICYSFEDRLIQTMHYVVGAKSSKYLIFKNQSRFEDYEPTTKIEYVAETFVPKAISLDSYENSQIQQWLKFANFEMGAIMPNLMFNHNEGHIELGSMIDIPWWSALRLGNWQFYTEALKEHVEKTSNEYEILAGVSGTISVPIYKESCHENRNWVEIVDDEGNKIPLYIWNYLKNPKNDVEDYVIIGVNSPFFEFYNRMDIIFCRNICHQIDWLQKAYSTFTYKAMGVIFCCSVNEVIESKRLTGLGIEL</sequence>
<feature type="chain" id="PRO_5009325854" description="Sushi domain-containing protein" evidence="1">
    <location>
        <begin position="23"/>
        <end position="395"/>
    </location>
</feature>
<feature type="signal peptide" evidence="1">
    <location>
        <begin position="1"/>
        <end position="22"/>
    </location>
</feature>
<reference evidence="2" key="1">
    <citation type="submission" date="2020-05" db="UniProtKB">
        <authorList>
            <consortium name="EnsemblMetazoa"/>
        </authorList>
    </citation>
    <scope>IDENTIFICATION</scope>
    <source>
        <strain evidence="2">USDA</strain>
    </source>
</reference>
<dbReference type="OrthoDB" id="7986954at2759"/>
<proteinExistence type="predicted"/>
<evidence type="ECO:0008006" key="4">
    <source>
        <dbReference type="Google" id="ProtNLM"/>
    </source>
</evidence>